<feature type="transmembrane region" description="Helical" evidence="24">
    <location>
        <begin position="2469"/>
        <end position="2486"/>
    </location>
</feature>
<dbReference type="InterPro" id="IPR017981">
    <property type="entry name" value="GPCR_2-like_7TM"/>
</dbReference>
<dbReference type="FunFam" id="2.60.40.60:FF:000013">
    <property type="entry name" value="Cadherin EGF LAG seven-pass G-type receptor"/>
    <property type="match status" value="1"/>
</dbReference>
<dbReference type="CDD" id="cd00110">
    <property type="entry name" value="LamG"/>
    <property type="match status" value="2"/>
</dbReference>
<comment type="subcellular location">
    <subcellularLocation>
        <location evidence="2">Apical cell membrane</location>
    </subcellularLocation>
    <subcellularLocation>
        <location evidence="3">Cell membrane</location>
        <topology evidence="3">Multi-pass membrane protein</topology>
    </subcellularLocation>
    <subcellularLocation>
        <location evidence="1">Membrane</location>
        <topology evidence="1">Single-pass membrane protein</topology>
    </subcellularLocation>
</comment>
<feature type="chain" id="PRO_5040223248" evidence="25">
    <location>
        <begin position="28"/>
        <end position="3013"/>
    </location>
</feature>
<evidence type="ECO:0000256" key="24">
    <source>
        <dbReference type="SAM" id="Phobius"/>
    </source>
</evidence>
<dbReference type="InterPro" id="IPR001791">
    <property type="entry name" value="Laminin_G"/>
</dbReference>
<keyword evidence="4" id="KW-0217">Developmental protein</keyword>
<dbReference type="Proteomes" id="UP001152320">
    <property type="component" value="Chromosome 2"/>
</dbReference>
<feature type="domain" description="Laminin EGF-like" evidence="28">
    <location>
        <begin position="2004"/>
        <end position="2051"/>
    </location>
</feature>
<evidence type="ECO:0000256" key="1">
    <source>
        <dbReference type="ARBA" id="ARBA00004167"/>
    </source>
</evidence>
<dbReference type="Gene3D" id="1.25.40.610">
    <property type="match status" value="1"/>
</dbReference>
<dbReference type="GO" id="GO:0007156">
    <property type="term" value="P:homophilic cell adhesion via plasma membrane adhesion molecules"/>
    <property type="evidence" value="ECO:0007669"/>
    <property type="project" value="InterPro"/>
</dbReference>
<dbReference type="PANTHER" id="PTHR24026">
    <property type="entry name" value="FAT ATYPICAL CADHERIN-RELATED"/>
    <property type="match status" value="1"/>
</dbReference>
<feature type="domain" description="G-protein coupled receptors family 2 profile 2" evidence="31">
    <location>
        <begin position="2434"/>
        <end position="2676"/>
    </location>
</feature>
<evidence type="ECO:0000256" key="21">
    <source>
        <dbReference type="PROSITE-ProRule" id="PRU00076"/>
    </source>
</evidence>
<feature type="compositionally biased region" description="Low complexity" evidence="23">
    <location>
        <begin position="2724"/>
        <end position="2737"/>
    </location>
</feature>
<evidence type="ECO:0000259" key="31">
    <source>
        <dbReference type="PROSITE" id="PS50261"/>
    </source>
</evidence>
<dbReference type="SMART" id="SM00303">
    <property type="entry name" value="GPS"/>
    <property type="match status" value="1"/>
</dbReference>
<evidence type="ECO:0000313" key="33">
    <source>
        <dbReference type="EMBL" id="KAJ8047072.1"/>
    </source>
</evidence>
<dbReference type="Pfam" id="PF00008">
    <property type="entry name" value="EGF"/>
    <property type="match status" value="2"/>
</dbReference>
<dbReference type="PROSITE" id="PS50025">
    <property type="entry name" value="LAM_G_DOMAIN"/>
    <property type="match status" value="2"/>
</dbReference>
<keyword evidence="16 33" id="KW-0675">Receptor</keyword>
<feature type="region of interest" description="Disordered" evidence="23">
    <location>
        <begin position="2797"/>
        <end position="2985"/>
    </location>
</feature>
<evidence type="ECO:0000256" key="5">
    <source>
        <dbReference type="ARBA" id="ARBA00022475"/>
    </source>
</evidence>
<dbReference type="InterPro" id="IPR056286">
    <property type="entry name" value="Cadherin_CELSR1-3_9th"/>
</dbReference>
<feature type="domain" description="EGF-like" evidence="27">
    <location>
        <begin position="1671"/>
        <end position="1707"/>
    </location>
</feature>
<dbReference type="GO" id="GO:0005509">
    <property type="term" value="F:calcium ion binding"/>
    <property type="evidence" value="ECO:0007669"/>
    <property type="project" value="UniProtKB-UniRule"/>
</dbReference>
<dbReference type="InterPro" id="IPR002126">
    <property type="entry name" value="Cadherin-like_dom"/>
</dbReference>
<keyword evidence="18" id="KW-0807">Transducer</keyword>
<feature type="transmembrane region" description="Helical" evidence="24">
    <location>
        <begin position="2652"/>
        <end position="2675"/>
    </location>
</feature>
<dbReference type="PROSITE" id="PS50026">
    <property type="entry name" value="EGF_3"/>
    <property type="match status" value="5"/>
</dbReference>
<feature type="domain" description="Laminin G" evidence="26">
    <location>
        <begin position="1482"/>
        <end position="1668"/>
    </location>
</feature>
<keyword evidence="5" id="KW-1003">Cell membrane</keyword>
<feature type="domain" description="EGF-like" evidence="27">
    <location>
        <begin position="1911"/>
        <end position="1948"/>
    </location>
</feature>
<keyword evidence="12 24" id="KW-1133">Transmembrane helix</keyword>
<feature type="domain" description="Cadherin" evidence="32">
    <location>
        <begin position="519"/>
        <end position="626"/>
    </location>
</feature>
<dbReference type="SMART" id="SM00112">
    <property type="entry name" value="CA"/>
    <property type="match status" value="9"/>
</dbReference>
<keyword evidence="14 24" id="KW-0472">Membrane</keyword>
<keyword evidence="19 22" id="KW-0424">Laminin EGF-like domain</keyword>
<dbReference type="Gene3D" id="1.20.1070.10">
    <property type="entry name" value="Rhodopsin 7-helix transmembrane proteins"/>
    <property type="match status" value="1"/>
</dbReference>
<dbReference type="SUPFAM" id="SSF49899">
    <property type="entry name" value="Concanavalin A-like lectins/glucanases"/>
    <property type="match status" value="2"/>
</dbReference>
<feature type="transmembrane region" description="Helical" evidence="24">
    <location>
        <begin position="2537"/>
        <end position="2557"/>
    </location>
</feature>
<feature type="domain" description="Cadherin" evidence="32">
    <location>
        <begin position="304"/>
        <end position="411"/>
    </location>
</feature>
<evidence type="ECO:0000259" key="32">
    <source>
        <dbReference type="PROSITE" id="PS50268"/>
    </source>
</evidence>
<evidence type="ECO:0000259" key="27">
    <source>
        <dbReference type="PROSITE" id="PS50026"/>
    </source>
</evidence>
<evidence type="ECO:0000256" key="25">
    <source>
        <dbReference type="SAM" id="SignalP"/>
    </source>
</evidence>
<gene>
    <name evidence="33" type="ORF">HOLleu_05968</name>
</gene>
<dbReference type="Gene3D" id="2.60.120.200">
    <property type="match status" value="2"/>
</dbReference>
<keyword evidence="10 20" id="KW-0106">Calcium</keyword>
<evidence type="ECO:0000256" key="20">
    <source>
        <dbReference type="PROSITE-ProRule" id="PRU00043"/>
    </source>
</evidence>
<feature type="compositionally biased region" description="Polar residues" evidence="23">
    <location>
        <begin position="2939"/>
        <end position="2950"/>
    </location>
</feature>
<dbReference type="InterPro" id="IPR020894">
    <property type="entry name" value="Cadherin_CS"/>
</dbReference>
<feature type="domain" description="Cadherin" evidence="32">
    <location>
        <begin position="627"/>
        <end position="731"/>
    </location>
</feature>
<evidence type="ECO:0000256" key="23">
    <source>
        <dbReference type="SAM" id="MobiDB-lite"/>
    </source>
</evidence>
<evidence type="ECO:0000256" key="8">
    <source>
        <dbReference type="ARBA" id="ARBA00022729"/>
    </source>
</evidence>
<keyword evidence="11" id="KW-0130">Cell adhesion</keyword>
<evidence type="ECO:0000313" key="34">
    <source>
        <dbReference type="Proteomes" id="UP001152320"/>
    </source>
</evidence>
<dbReference type="OrthoDB" id="26203at2759"/>
<dbReference type="InterPro" id="IPR015919">
    <property type="entry name" value="Cadherin-like_sf"/>
</dbReference>
<evidence type="ECO:0000256" key="6">
    <source>
        <dbReference type="ARBA" id="ARBA00022536"/>
    </source>
</evidence>
<evidence type="ECO:0000256" key="13">
    <source>
        <dbReference type="ARBA" id="ARBA00023040"/>
    </source>
</evidence>
<feature type="disulfide bond" evidence="21">
    <location>
        <begin position="1697"/>
        <end position="1706"/>
    </location>
</feature>
<feature type="domain" description="EGF-like" evidence="27">
    <location>
        <begin position="1874"/>
        <end position="1910"/>
    </location>
</feature>
<dbReference type="GO" id="GO:0004930">
    <property type="term" value="F:G protein-coupled receptor activity"/>
    <property type="evidence" value="ECO:0007669"/>
    <property type="project" value="UniProtKB-KW"/>
</dbReference>
<dbReference type="Gene3D" id="2.60.40.60">
    <property type="entry name" value="Cadherins"/>
    <property type="match status" value="9"/>
</dbReference>
<name>A0A9Q1CK97_HOLLE</name>
<dbReference type="InterPro" id="IPR000832">
    <property type="entry name" value="GPCR_2_secretin-like"/>
</dbReference>
<dbReference type="GO" id="GO:0048638">
    <property type="term" value="P:regulation of developmental growth"/>
    <property type="evidence" value="ECO:0007669"/>
    <property type="project" value="UniProtKB-ARBA"/>
</dbReference>
<keyword evidence="6 21" id="KW-0245">EGF-like domain</keyword>
<dbReference type="InterPro" id="IPR057244">
    <property type="entry name" value="GAIN_B"/>
</dbReference>
<keyword evidence="9" id="KW-0677">Repeat</keyword>
<feature type="disulfide bond" evidence="21">
    <location>
        <begin position="1938"/>
        <end position="1947"/>
    </location>
</feature>
<evidence type="ECO:0000256" key="4">
    <source>
        <dbReference type="ARBA" id="ARBA00022473"/>
    </source>
</evidence>
<feature type="domain" description="G-protein coupled receptors family 2 profile 1" evidence="30">
    <location>
        <begin position="2024"/>
        <end position="2109"/>
    </location>
</feature>
<dbReference type="Gene3D" id="2.10.25.10">
    <property type="entry name" value="Laminin"/>
    <property type="match status" value="4"/>
</dbReference>
<dbReference type="FunFam" id="4.10.1240.10:FF:000021">
    <property type="entry name" value="Cadherin EGF LAG seven-pass G-type receptor"/>
    <property type="match status" value="1"/>
</dbReference>
<dbReference type="SMART" id="SM00179">
    <property type="entry name" value="EGF_CA"/>
    <property type="match status" value="4"/>
</dbReference>
<protein>
    <submittedName>
        <fullName evidence="33">Cadherin EGF LAG seven-pass G-type receptor 2</fullName>
    </submittedName>
</protein>
<comment type="caution">
    <text evidence="21">Lacks conserved residue(s) required for the propagation of feature annotation.</text>
</comment>
<dbReference type="GO" id="GO:0051239">
    <property type="term" value="P:regulation of multicellular organismal process"/>
    <property type="evidence" value="ECO:0007669"/>
    <property type="project" value="UniProtKB-ARBA"/>
</dbReference>
<dbReference type="CDD" id="cd00055">
    <property type="entry name" value="EGF_Lam"/>
    <property type="match status" value="1"/>
</dbReference>
<dbReference type="Pfam" id="PF00028">
    <property type="entry name" value="Cadherin"/>
    <property type="match status" value="8"/>
</dbReference>
<dbReference type="PROSITE" id="PS00022">
    <property type="entry name" value="EGF_1"/>
    <property type="match status" value="5"/>
</dbReference>
<evidence type="ECO:0000256" key="7">
    <source>
        <dbReference type="ARBA" id="ARBA00022692"/>
    </source>
</evidence>
<evidence type="ECO:0000256" key="12">
    <source>
        <dbReference type="ARBA" id="ARBA00022989"/>
    </source>
</evidence>
<dbReference type="PRINTS" id="PR00249">
    <property type="entry name" value="GPCRSECRETIN"/>
</dbReference>
<dbReference type="InterPro" id="IPR000203">
    <property type="entry name" value="GPS"/>
</dbReference>
<feature type="disulfide bond" evidence="21">
    <location>
        <begin position="1471"/>
        <end position="1480"/>
    </location>
</feature>
<feature type="transmembrane region" description="Helical" evidence="24">
    <location>
        <begin position="2627"/>
        <end position="2646"/>
    </location>
</feature>
<dbReference type="PROSITE" id="PS50227">
    <property type="entry name" value="G_PROTEIN_RECEP_F2_3"/>
    <property type="match status" value="1"/>
</dbReference>
<dbReference type="Pfam" id="PF02210">
    <property type="entry name" value="Laminin_G_2"/>
    <property type="match status" value="2"/>
</dbReference>
<dbReference type="PRINTS" id="PR00205">
    <property type="entry name" value="CADHERIN"/>
</dbReference>
<dbReference type="InterPro" id="IPR002049">
    <property type="entry name" value="LE_dom"/>
</dbReference>
<evidence type="ECO:0000256" key="2">
    <source>
        <dbReference type="ARBA" id="ARBA00004221"/>
    </source>
</evidence>
<evidence type="ECO:0000256" key="16">
    <source>
        <dbReference type="ARBA" id="ARBA00023170"/>
    </source>
</evidence>
<dbReference type="FunFam" id="2.60.40.60:FF:000020">
    <property type="entry name" value="Dachsous cadherin-related 1b"/>
    <property type="match status" value="2"/>
</dbReference>
<feature type="domain" description="EGF-like" evidence="27">
    <location>
        <begin position="1442"/>
        <end position="1481"/>
    </location>
</feature>
<feature type="domain" description="GAIN-B" evidence="29">
    <location>
        <begin position="2255"/>
        <end position="2425"/>
    </location>
</feature>
<evidence type="ECO:0000256" key="19">
    <source>
        <dbReference type="ARBA" id="ARBA00023292"/>
    </source>
</evidence>
<dbReference type="FunFam" id="2.10.25.10:FF:000255">
    <property type="entry name" value="Sushi, nidogen and EGF-like domains 1"/>
    <property type="match status" value="1"/>
</dbReference>
<keyword evidence="7 24" id="KW-0812">Transmembrane</keyword>
<dbReference type="InterPro" id="IPR046338">
    <property type="entry name" value="GAIN_dom_sf"/>
</dbReference>
<evidence type="ECO:0000256" key="14">
    <source>
        <dbReference type="ARBA" id="ARBA00023136"/>
    </source>
</evidence>
<dbReference type="Pfam" id="PF00002">
    <property type="entry name" value="7tm_2"/>
    <property type="match status" value="1"/>
</dbReference>
<feature type="domain" description="Cadherin" evidence="32">
    <location>
        <begin position="1045"/>
        <end position="1145"/>
    </location>
</feature>
<feature type="domain" description="Cadherin" evidence="32">
    <location>
        <begin position="732"/>
        <end position="833"/>
    </location>
</feature>
<feature type="domain" description="Cadherin" evidence="32">
    <location>
        <begin position="939"/>
        <end position="1044"/>
    </location>
</feature>
<dbReference type="CDD" id="cd00054">
    <property type="entry name" value="EGF_CA"/>
    <property type="match status" value="3"/>
</dbReference>
<feature type="region of interest" description="Disordered" evidence="23">
    <location>
        <begin position="2723"/>
        <end position="2780"/>
    </location>
</feature>
<dbReference type="InterPro" id="IPR036445">
    <property type="entry name" value="GPCR_2_extracell_dom_sf"/>
</dbReference>
<dbReference type="PROSITE" id="PS50261">
    <property type="entry name" value="G_PROTEIN_RECEP_F2_4"/>
    <property type="match status" value="1"/>
</dbReference>
<keyword evidence="15 21" id="KW-1015">Disulfide bond</keyword>
<dbReference type="PROSITE" id="PS50027">
    <property type="entry name" value="EGF_LAM_2"/>
    <property type="match status" value="1"/>
</dbReference>
<dbReference type="SMART" id="SM00282">
    <property type="entry name" value="LamG"/>
    <property type="match status" value="2"/>
</dbReference>
<dbReference type="CDD" id="cd11304">
    <property type="entry name" value="Cadherin_repeat"/>
    <property type="match status" value="9"/>
</dbReference>
<keyword evidence="8 25" id="KW-0732">Signal</keyword>
<evidence type="ECO:0000256" key="11">
    <source>
        <dbReference type="ARBA" id="ARBA00022889"/>
    </source>
</evidence>
<dbReference type="Gene3D" id="4.10.1240.10">
    <property type="entry name" value="GPCR, family 2, extracellular hormone receptor domain"/>
    <property type="match status" value="1"/>
</dbReference>
<feature type="compositionally biased region" description="Basic and acidic residues" evidence="23">
    <location>
        <begin position="2899"/>
        <end position="2917"/>
    </location>
</feature>
<evidence type="ECO:0000256" key="9">
    <source>
        <dbReference type="ARBA" id="ARBA00022737"/>
    </source>
</evidence>
<evidence type="ECO:0000256" key="10">
    <source>
        <dbReference type="ARBA" id="ARBA00022837"/>
    </source>
</evidence>
<dbReference type="FunFam" id="2.60.40.60:FF:000032">
    <property type="entry name" value="FAT atypical cadherin 1"/>
    <property type="match status" value="1"/>
</dbReference>
<keyword evidence="13" id="KW-0297">G-protein coupled receptor</keyword>
<feature type="transmembrane region" description="Helical" evidence="24">
    <location>
        <begin position="2582"/>
        <end position="2607"/>
    </location>
</feature>
<feature type="domain" description="Cadherin" evidence="32">
    <location>
        <begin position="412"/>
        <end position="518"/>
    </location>
</feature>
<dbReference type="Gene3D" id="2.60.220.50">
    <property type="match status" value="1"/>
</dbReference>
<dbReference type="PROSITE" id="PS50221">
    <property type="entry name" value="GAIN_B"/>
    <property type="match status" value="1"/>
</dbReference>
<evidence type="ECO:0000256" key="22">
    <source>
        <dbReference type="PROSITE-ProRule" id="PRU00460"/>
    </source>
</evidence>
<feature type="domain" description="Laminin G" evidence="26">
    <location>
        <begin position="1711"/>
        <end position="1872"/>
    </location>
</feature>
<dbReference type="PROSITE" id="PS50268">
    <property type="entry name" value="CADHERIN_2"/>
    <property type="match status" value="8"/>
</dbReference>
<dbReference type="EMBL" id="JAIZAY010000002">
    <property type="protein sequence ID" value="KAJ8047072.1"/>
    <property type="molecule type" value="Genomic_DNA"/>
</dbReference>
<feature type="transmembrane region" description="Helical" evidence="24">
    <location>
        <begin position="2492"/>
        <end position="2516"/>
    </location>
</feature>
<dbReference type="InterPro" id="IPR001879">
    <property type="entry name" value="GPCR_2_extracellular_dom"/>
</dbReference>
<evidence type="ECO:0000259" key="29">
    <source>
        <dbReference type="PROSITE" id="PS50221"/>
    </source>
</evidence>
<dbReference type="Pfam" id="PF00053">
    <property type="entry name" value="EGF_laminin"/>
    <property type="match status" value="1"/>
</dbReference>
<dbReference type="SMART" id="SM00180">
    <property type="entry name" value="EGF_Lam"/>
    <property type="match status" value="2"/>
</dbReference>
<feature type="disulfide bond" evidence="22">
    <location>
        <begin position="2025"/>
        <end position="2034"/>
    </location>
</feature>
<dbReference type="PROSITE" id="PS00232">
    <property type="entry name" value="CADHERIN_1"/>
    <property type="match status" value="6"/>
</dbReference>
<evidence type="ECO:0000256" key="17">
    <source>
        <dbReference type="ARBA" id="ARBA00023180"/>
    </source>
</evidence>
<accession>A0A9Q1CK97</accession>
<keyword evidence="34" id="KW-1185">Reference proteome</keyword>
<evidence type="ECO:0000256" key="15">
    <source>
        <dbReference type="ARBA" id="ARBA00023157"/>
    </source>
</evidence>
<dbReference type="CDD" id="cd15441">
    <property type="entry name" value="7tmB2_CELSR_Adhesion_IV"/>
    <property type="match status" value="1"/>
</dbReference>
<dbReference type="FunFam" id="2.60.40.60:FF:000029">
    <property type="entry name" value="Cadherin EGF LAG seven-pass G-type receptor 3"/>
    <property type="match status" value="1"/>
</dbReference>
<feature type="compositionally biased region" description="Basic and acidic residues" evidence="23">
    <location>
        <begin position="2853"/>
        <end position="2871"/>
    </location>
</feature>
<feature type="disulfide bond" evidence="21">
    <location>
        <begin position="1900"/>
        <end position="1909"/>
    </location>
</feature>
<dbReference type="InterPro" id="IPR032471">
    <property type="entry name" value="AGRL2-4_GAIN_subdom_A"/>
</dbReference>
<dbReference type="Pfam" id="PF23592">
    <property type="entry name" value="Cadherin_CELSR2_9th"/>
    <property type="match status" value="1"/>
</dbReference>
<dbReference type="InterPro" id="IPR013320">
    <property type="entry name" value="ConA-like_dom_sf"/>
</dbReference>
<feature type="compositionally biased region" description="Basic residues" evidence="23">
    <location>
        <begin position="2803"/>
        <end position="2816"/>
    </location>
</feature>
<dbReference type="Pfam" id="PF16489">
    <property type="entry name" value="GAIN"/>
    <property type="match status" value="1"/>
</dbReference>
<dbReference type="SMART" id="SM00008">
    <property type="entry name" value="HormR"/>
    <property type="match status" value="1"/>
</dbReference>
<feature type="domain" description="Cadherin" evidence="32">
    <location>
        <begin position="834"/>
        <end position="938"/>
    </location>
</feature>
<dbReference type="GO" id="GO:0022603">
    <property type="term" value="P:regulation of anatomical structure morphogenesis"/>
    <property type="evidence" value="ECO:0007669"/>
    <property type="project" value="UniProtKB-ARBA"/>
</dbReference>
<dbReference type="PROSITE" id="PS01186">
    <property type="entry name" value="EGF_2"/>
    <property type="match status" value="1"/>
</dbReference>
<feature type="compositionally biased region" description="Low complexity" evidence="23">
    <location>
        <begin position="2747"/>
        <end position="2758"/>
    </location>
</feature>
<organism evidence="33 34">
    <name type="scientific">Holothuria leucospilota</name>
    <name type="common">Black long sea cucumber</name>
    <name type="synonym">Mertensiothuria leucospilota</name>
    <dbReference type="NCBI Taxonomy" id="206669"/>
    <lineage>
        <taxon>Eukaryota</taxon>
        <taxon>Metazoa</taxon>
        <taxon>Echinodermata</taxon>
        <taxon>Eleutherozoa</taxon>
        <taxon>Echinozoa</taxon>
        <taxon>Holothuroidea</taxon>
        <taxon>Aspidochirotacea</taxon>
        <taxon>Aspidochirotida</taxon>
        <taxon>Holothuriidae</taxon>
        <taxon>Holothuria</taxon>
    </lineage>
</organism>
<keyword evidence="17" id="KW-0325">Glycoprotein</keyword>
<comment type="caution">
    <text evidence="33">The sequence shown here is derived from an EMBL/GenBank/DDBJ whole genome shotgun (WGS) entry which is preliminary data.</text>
</comment>
<sequence>MMRVRVSLCRSVLWLVILLQGYTLVQAAIPIHLSHFVKVGNVIFNGSVEEPALYNLHPTLTSERVKKFVEIDRFSGMVRLKSELDCTSLQLADLNPFYLYVEYSSRTSRHDGQGSLYDFLNVASFDSFHTLIPLAVYIHGGPCRPLHSKRKDLNFEESHTPRSATQMSQILVEFPDGTCWTNGDTIVNALHFLPSAFVSLCHPYLTSHHPRGMETLLFDRASGKVNAARGVQCLNGGGWQIKTEMTISQHCLDKRHKTFAKTQEEIIPLGVQIRATQSGGDGVQKALRRSRRQTSGINRSPIFSPVQYYHSVPENEDSGYIIATITATDSDSGENGRLTYSLVAERDGRSQNMFRIDPDAGTISTTRVLDREEIDAHHFRIIATDHGNPAKQAAALLEILVEDRNDHIPEFEMPQYHVHIEENAGLTQVIEVHAIDDDSGSNGDVRYTILNPESPNNVFIINPRTGSIKTTESLDRETVSAYFLTIQAKDSGTVPKSLNSTAEVIVTVLDQNDNSPQFSSSNYDVSVREDVDPYSNRITLISIVAEDADEGRNAEIRYNMLGGNSQGKFSIDPISGDITLTASLDYEAASVYSLTIRAQDAGRPMRSTTTYVVVSVEDVNDNIPRFPTTLYQRAVREDVGPGFSVTRVQAFDADSGSNAQVRYTFQDPPQNLPFEIDAEAGQITSIKELDREHMAQWDFVVVATDMGDPPLSSTVHISVVLTDVNDNPPSFEHSEYHAVVDEDVMMGTEVIRLTATDPDEENSISYQINSGNARNRFSILTLNNEGVLSVSLPLDYRQESRFVLMVAASDNQYSSTCSVIINITDANTYRPVFDQSPYSVTIPEDVEVGTSIAEVHATDNDFGENARITYAMDDPQTIPQFEIEPDTGIIKTLQLLDRETRQSYTLYVSASDNGEEPLMVTTEVEIYLTDVNDNAPVFSEPSYSASILENAGVHASVLRISATDADYGSNSQITYRFADGHDGNGAFVIDDTAGVIRIAENLDREATAEYHLVAYAVDGGREEKRTPVDILITLEDINDNAPVFPSDEIHAEIEEDSKPGDYVTTVTAIDPDVGMNAYVLYNLEDGDVNVFEINSQTGALTLLIGLDYEEKSVYSVRVRATSSPFFSYATVYIHVIDVNDNYPVLGDFDVIFNNYEGHFDEGIIGKVPAYDPDVADVLEYSIINGNANSHLLVNSTTGEIMVNPTLKISDLNQRISFEVEVSDGEHDVQATCTFHLTMVDQDMMYNSVTLQLADVSLEGFLADKLKDFIDTLSGIIPTRKELIYLFSVREADDESGPSVLNVTFAAKYTDNNYFSSQYLQERIYLNRSHLMSRISATILPFGDNICLGEVCSDYSNCISTFSFWLPGGFISTDKVIFRSIHPESIHRCDCPLGFAGNYCTTEINFCYSNPCKNNGECVQTESGYTCICEDGFAGINCELDLEVSNCPSPDSFCKNGGVCRSYLSGGFHCNCSKEQDGPFCEIRTRNFGRGSYMTFWSLNQRIRLQISLSFATKQQNGLLFYNGRYNHQHDFIALEIVEGAVKFSFSTGILTTTVSASIPGGVSDGTWHTVRVEYVKKDATIIIDNCNPLVALQSGLEDYNCAGFARQHGTRRFLDLNGPFILGGLPSLLDSFPVSQTGFQGCIRDVYIDNVLLDMATSLADVQTQPGCSHLEDFCLSDPCHSGGTCTTEWDRYACVCRKGSFGQNCHETVADPVQLDGTGYMSFDLSGSVVSIPWENRIGFRTRGINGVLMSIVLSPNYQIELKLSDGKLVYSTRSQTTVALNSVSVNDGQWHDVKITWKNDQITLSLDYDKTKRSVSIDDVIEGKSIVSFSIGGRLDRSTVGFRGCLQAVFVGRDQLIPDNAQKVNVRGGCEAPDLCNTVNCPPNSQCVDLWDAHQCQCDQGYYGPDCISACDLGVCQHSSSCRMVPSNPRGYICQCSSSFFGDHCEHKIEECDENFWGHKLCGPCQCDEDRGFSPDCNKTTGECYCRENSYRPKDSDICYPCNCYSIGSVSEACDTETGQCQCKRSVIGRQCDSCTDPYAEVTIRGCEVVYDSCPRRFKANLWWPRTKFDRYVTVECPEGSTGDAIRHCSYKKNWEEPDLLNCTSNKFDQLSSMDMSVLVPETSAAIAFSLWEATSFTPKFFANDIYIAYRILVMLLRHESKQIGVNVTATIKSEYRKHIIESASHLFDPSNKPHWNVIQQTEGGTAELMELLETFAATIARTSQSFNYTPQFSVIAPHIIMHHDIMVRENVSSITIPQMDGRLTGNINSEITHIYVPGDAVQPKSDDPQSSFSSNVAFSSFIQYTTLGDLLPNSTDETVNEARGKVGQRVNTPVISLTIYDELAVRPFLNNLSTPIILELTTNDAVNRSGKQCIYWDFDYDNGTGGWSTYGCKMIGYNRTHINCSCTHLTNFAVLMDNSPYEVRTDIMVPLHLLTYVGAGIGIIFLVVTFFILLCLPNLHCNLNSIHINFVFLLIAAELTYLVGVNTDIDFACTIVSITLHFLLLGAFSWMLIEAIHLYRMMTEVRNINMGPMTTYYISCYGIPGIIVGLAVPLSNVDYGPQLNAQDQYFCWLSVFDMLIWSFAGPVLVMVALNVIVFVMAISISLRSGHKDPEFNSLKAGLRAAGILLPLLGITWVFGLLAVNQGLLLYQLLFAFCSTVLGISIFIFYCILDSTVRLELLRCCFAVESKKSQMDTASSRSALSYSKDTPSKFNIGISTGSLGSNRSSRQASSSYHPNGFVRKTASTTTAVTPSSNVDYVPPYYRPNGPTDLDDPRAALLSGNHASLLDWDFEYSGSHKSSGKKSKSRRGKKGKGGDDDSESDSEASVQQVRDSMSLASSHSSDDEDRDIGDWKKIPRNESKMPDAVRHVPVHSTPKDTSDRKKRHWPGEPVTHITDSDRKAGIGQRAEMKILDPKLPPVSDKSANSPTGSGGSGSVESQTKIQMVSQRPDILPLKGIMKKPKSDQGSYNGSGGSTLSLTRKPQIISSQEKIAVVVNNPGDSDCSNETSV</sequence>
<dbReference type="FunFam" id="2.60.40.60:FF:000010">
    <property type="entry name" value="Cadherin EGF LAG seven-pass G-type receptor 3"/>
    <property type="match status" value="3"/>
</dbReference>
<feature type="domain" description="EGF-like" evidence="27">
    <location>
        <begin position="1402"/>
        <end position="1438"/>
    </location>
</feature>
<proteinExistence type="predicted"/>
<dbReference type="GO" id="GO:0007166">
    <property type="term" value="P:cell surface receptor signaling pathway"/>
    <property type="evidence" value="ECO:0007669"/>
    <property type="project" value="InterPro"/>
</dbReference>
<evidence type="ECO:0000259" key="28">
    <source>
        <dbReference type="PROSITE" id="PS50027"/>
    </source>
</evidence>
<dbReference type="InterPro" id="IPR001881">
    <property type="entry name" value="EGF-like_Ca-bd_dom"/>
</dbReference>
<evidence type="ECO:0000259" key="26">
    <source>
        <dbReference type="PROSITE" id="PS50025"/>
    </source>
</evidence>
<evidence type="ECO:0000256" key="3">
    <source>
        <dbReference type="ARBA" id="ARBA00004651"/>
    </source>
</evidence>
<feature type="signal peptide" evidence="25">
    <location>
        <begin position="1"/>
        <end position="27"/>
    </location>
</feature>
<feature type="disulfide bond" evidence="21">
    <location>
        <begin position="1428"/>
        <end position="1437"/>
    </location>
</feature>
<dbReference type="SMART" id="SM00181">
    <property type="entry name" value="EGF"/>
    <property type="match status" value="6"/>
</dbReference>
<dbReference type="InterPro" id="IPR000742">
    <property type="entry name" value="EGF"/>
</dbReference>
<reference evidence="33" key="1">
    <citation type="submission" date="2021-10" db="EMBL/GenBank/DDBJ databases">
        <title>Tropical sea cucumber genome reveals ecological adaptation and Cuvierian tubules defense mechanism.</title>
        <authorList>
            <person name="Chen T."/>
        </authorList>
    </citation>
    <scope>NUCLEOTIDE SEQUENCE</scope>
    <source>
        <strain evidence="33">Nanhai2018</strain>
        <tissue evidence="33">Muscle</tissue>
    </source>
</reference>
<dbReference type="FunFam" id="2.10.25.10:FF:000011">
    <property type="entry name" value="Cadherin EGF LAG seven-pass G-type receptor"/>
    <property type="match status" value="1"/>
</dbReference>
<dbReference type="PROSITE" id="PS01248">
    <property type="entry name" value="EGF_LAM_1"/>
    <property type="match status" value="1"/>
</dbReference>
<dbReference type="PANTHER" id="PTHR24026:SF51">
    <property type="entry name" value="PROTOCADHERIN-LIKE WING POLARITY PROTEIN STAN"/>
    <property type="match status" value="1"/>
</dbReference>
<feature type="disulfide bond" evidence="22">
    <location>
        <begin position="2006"/>
        <end position="2023"/>
    </location>
</feature>
<dbReference type="GO" id="GO:0016324">
    <property type="term" value="C:apical plasma membrane"/>
    <property type="evidence" value="ECO:0007669"/>
    <property type="project" value="UniProtKB-SubCell"/>
</dbReference>
<feature type="compositionally biased region" description="Polar residues" evidence="23">
    <location>
        <begin position="2968"/>
        <end position="2985"/>
    </location>
</feature>
<evidence type="ECO:0000256" key="18">
    <source>
        <dbReference type="ARBA" id="ARBA00023224"/>
    </source>
</evidence>
<dbReference type="Pfam" id="PF01825">
    <property type="entry name" value="GPS"/>
    <property type="match status" value="1"/>
</dbReference>
<dbReference type="SUPFAM" id="SSF49313">
    <property type="entry name" value="Cadherin-like"/>
    <property type="match status" value="9"/>
</dbReference>
<dbReference type="GO" id="GO:0016339">
    <property type="term" value="P:calcium-dependent cell-cell adhesion via plasma membrane cell adhesion molecules"/>
    <property type="evidence" value="ECO:0007669"/>
    <property type="project" value="UniProtKB-ARBA"/>
</dbReference>
<feature type="disulfide bond" evidence="22">
    <location>
        <begin position="2004"/>
        <end position="2016"/>
    </location>
</feature>
<dbReference type="SUPFAM" id="SSF57196">
    <property type="entry name" value="EGF/Laminin"/>
    <property type="match status" value="2"/>
</dbReference>
<feature type="transmembrane region" description="Helical" evidence="24">
    <location>
        <begin position="2436"/>
        <end position="2457"/>
    </location>
</feature>
<evidence type="ECO:0000259" key="30">
    <source>
        <dbReference type="PROSITE" id="PS50227"/>
    </source>
</evidence>
<dbReference type="Gene3D" id="2.170.300.10">
    <property type="entry name" value="Tie2 ligand-binding domain superfamily"/>
    <property type="match status" value="1"/>
</dbReference>